<evidence type="ECO:0000313" key="1">
    <source>
        <dbReference type="EMBL" id="VDP55010.1"/>
    </source>
</evidence>
<dbReference type="AlphaFoldDB" id="A0A183P873"/>
<accession>A0A183P873</accession>
<reference evidence="1 2" key="1">
    <citation type="submission" date="2018-11" db="EMBL/GenBank/DDBJ databases">
        <authorList>
            <consortium name="Pathogen Informatics"/>
        </authorList>
    </citation>
    <scope>NUCLEOTIDE SEQUENCE [LARGE SCALE GENOMIC DNA]</scope>
    <source>
        <strain>Denwood</strain>
        <strain evidence="2">Zambia</strain>
    </source>
</reference>
<sequence>MNSISIPLNVALLTEMSLALSKISELSSSIDTDKDSVPVNLKLKKHGLTSISYLIGMTDRGRRLKTQGAIPEGNENCKPGWRIESASLTIYSSTPSGDLEAQQLIKKFPEQIP</sequence>
<keyword evidence="2" id="KW-1185">Reference proteome</keyword>
<dbReference type="Proteomes" id="UP000269396">
    <property type="component" value="Unassembled WGS sequence"/>
</dbReference>
<protein>
    <submittedName>
        <fullName evidence="1">Uncharacterized protein</fullName>
    </submittedName>
</protein>
<evidence type="ECO:0000313" key="2">
    <source>
        <dbReference type="Proteomes" id="UP000269396"/>
    </source>
</evidence>
<proteinExistence type="predicted"/>
<organism evidence="1 2">
    <name type="scientific">Schistosoma mattheei</name>
    <dbReference type="NCBI Taxonomy" id="31246"/>
    <lineage>
        <taxon>Eukaryota</taxon>
        <taxon>Metazoa</taxon>
        <taxon>Spiralia</taxon>
        <taxon>Lophotrochozoa</taxon>
        <taxon>Platyhelminthes</taxon>
        <taxon>Trematoda</taxon>
        <taxon>Digenea</taxon>
        <taxon>Strigeidida</taxon>
        <taxon>Schistosomatoidea</taxon>
        <taxon>Schistosomatidae</taxon>
        <taxon>Schistosoma</taxon>
    </lineage>
</organism>
<gene>
    <name evidence="1" type="ORF">SMTD_LOCUS10559</name>
</gene>
<dbReference type="EMBL" id="UZAL01030679">
    <property type="protein sequence ID" value="VDP55010.1"/>
    <property type="molecule type" value="Genomic_DNA"/>
</dbReference>
<name>A0A183P873_9TREM</name>